<evidence type="ECO:0000313" key="1">
    <source>
        <dbReference type="EMBL" id="AYD48759.1"/>
    </source>
</evidence>
<keyword evidence="2" id="KW-1185">Reference proteome</keyword>
<dbReference type="Proteomes" id="UP000266118">
    <property type="component" value="Chromosome"/>
</dbReference>
<dbReference type="EMBL" id="CP032489">
    <property type="protein sequence ID" value="AYD48759.1"/>
    <property type="molecule type" value="Genomic_DNA"/>
</dbReference>
<reference evidence="1 2" key="1">
    <citation type="submission" date="2018-09" db="EMBL/GenBank/DDBJ databases">
        <title>Arachidicoccus sp. nov., a bacterium isolated from soil.</title>
        <authorList>
            <person name="Weon H.-Y."/>
            <person name="Kwon S.-W."/>
            <person name="Lee S.A."/>
        </authorList>
    </citation>
    <scope>NUCLEOTIDE SEQUENCE [LARGE SCALE GENOMIC DNA]</scope>
    <source>
        <strain evidence="1 2">KIS59-12</strain>
    </source>
</reference>
<proteinExistence type="predicted"/>
<organism evidence="1 2">
    <name type="scientific">Arachidicoccus soli</name>
    <dbReference type="NCBI Taxonomy" id="2341117"/>
    <lineage>
        <taxon>Bacteria</taxon>
        <taxon>Pseudomonadati</taxon>
        <taxon>Bacteroidota</taxon>
        <taxon>Chitinophagia</taxon>
        <taxon>Chitinophagales</taxon>
        <taxon>Chitinophagaceae</taxon>
        <taxon>Arachidicoccus</taxon>
    </lineage>
</organism>
<evidence type="ECO:0000313" key="2">
    <source>
        <dbReference type="Proteomes" id="UP000266118"/>
    </source>
</evidence>
<sequence length="80" mass="9532">MLQKRDLIILSKSSETSIEAFEKEVHSINRVLYTVESMQMFCIVNEIIDINRYKIIDTPFLIQKIMADKMRPFVFVYNKN</sequence>
<accession>A0A386HSW9</accession>
<dbReference type="RefSeq" id="WP_119989816.1">
    <property type="nucleotide sequence ID" value="NZ_CP032489.1"/>
</dbReference>
<dbReference type="KEGG" id="ark:D6B99_14785"/>
<dbReference type="AlphaFoldDB" id="A0A386HSW9"/>
<dbReference type="OrthoDB" id="675429at2"/>
<protein>
    <submittedName>
        <fullName evidence="1">Uncharacterized protein</fullName>
    </submittedName>
</protein>
<gene>
    <name evidence="1" type="ORF">D6B99_14785</name>
</gene>
<name>A0A386HSW9_9BACT</name>